<gene>
    <name evidence="3" type="ORF">CHARACLAT_005925</name>
</gene>
<feature type="coiled-coil region" evidence="1">
    <location>
        <begin position="28"/>
        <end position="80"/>
    </location>
</feature>
<keyword evidence="4" id="KW-1185">Reference proteome</keyword>
<comment type="caution">
    <text evidence="3">The sequence shown here is derived from an EMBL/GenBank/DDBJ whole genome shotgun (WGS) entry which is preliminary data.</text>
</comment>
<accession>A0ABU7ER83</accession>
<evidence type="ECO:0000313" key="3">
    <source>
        <dbReference type="EMBL" id="MED6289727.1"/>
    </source>
</evidence>
<reference evidence="3 4" key="1">
    <citation type="submission" date="2021-06" db="EMBL/GenBank/DDBJ databases">
        <authorList>
            <person name="Palmer J.M."/>
        </authorList>
    </citation>
    <scope>NUCLEOTIDE SEQUENCE [LARGE SCALE GENOMIC DNA]</scope>
    <source>
        <strain evidence="3 4">CL_MEX2019</strain>
        <tissue evidence="3">Muscle</tissue>
    </source>
</reference>
<evidence type="ECO:0000313" key="4">
    <source>
        <dbReference type="Proteomes" id="UP001352852"/>
    </source>
</evidence>
<sequence>MPPPVRPTFPKAAVGNKTVNHKEEEPTVGSLQAEIKELRMALELLQNRQARDMQEVKEELKEERSKRLALQEEVNSLKMKH</sequence>
<evidence type="ECO:0000256" key="1">
    <source>
        <dbReference type="SAM" id="Coils"/>
    </source>
</evidence>
<protein>
    <submittedName>
        <fullName evidence="3">Uncharacterized protein</fullName>
    </submittedName>
</protein>
<dbReference type="EMBL" id="JAHUTJ010065876">
    <property type="protein sequence ID" value="MED6289727.1"/>
    <property type="molecule type" value="Genomic_DNA"/>
</dbReference>
<organism evidence="3 4">
    <name type="scientific">Characodon lateralis</name>
    <dbReference type="NCBI Taxonomy" id="208331"/>
    <lineage>
        <taxon>Eukaryota</taxon>
        <taxon>Metazoa</taxon>
        <taxon>Chordata</taxon>
        <taxon>Craniata</taxon>
        <taxon>Vertebrata</taxon>
        <taxon>Euteleostomi</taxon>
        <taxon>Actinopterygii</taxon>
        <taxon>Neopterygii</taxon>
        <taxon>Teleostei</taxon>
        <taxon>Neoteleostei</taxon>
        <taxon>Acanthomorphata</taxon>
        <taxon>Ovalentaria</taxon>
        <taxon>Atherinomorphae</taxon>
        <taxon>Cyprinodontiformes</taxon>
        <taxon>Goodeidae</taxon>
        <taxon>Characodon</taxon>
    </lineage>
</organism>
<keyword evidence="1" id="KW-0175">Coiled coil</keyword>
<name>A0ABU7ER83_9TELE</name>
<proteinExistence type="predicted"/>
<dbReference type="Proteomes" id="UP001352852">
    <property type="component" value="Unassembled WGS sequence"/>
</dbReference>
<evidence type="ECO:0000256" key="2">
    <source>
        <dbReference type="SAM" id="MobiDB-lite"/>
    </source>
</evidence>
<feature type="region of interest" description="Disordered" evidence="2">
    <location>
        <begin position="1"/>
        <end position="28"/>
    </location>
</feature>